<comment type="caution">
    <text evidence="1">The sequence shown here is derived from an EMBL/GenBank/DDBJ whole genome shotgun (WGS) entry which is preliminary data.</text>
</comment>
<evidence type="ECO:0000313" key="2">
    <source>
        <dbReference type="Proteomes" id="UP000321901"/>
    </source>
</evidence>
<keyword evidence="2" id="KW-1185">Reference proteome</keyword>
<dbReference type="RefSeq" id="WP_281288387.1">
    <property type="nucleotide sequence ID" value="NZ_BJYL01000027.1"/>
</dbReference>
<evidence type="ECO:0000313" key="1">
    <source>
        <dbReference type="EMBL" id="GEN83853.1"/>
    </source>
</evidence>
<protein>
    <submittedName>
        <fullName evidence="1">Uncharacterized protein</fullName>
    </submittedName>
</protein>
<dbReference type="AlphaFoldDB" id="A0A511Z8V5"/>
<accession>A0A511Z8V5</accession>
<organism evidence="1 2">
    <name type="scientific">Sporosarcina luteola</name>
    <dbReference type="NCBI Taxonomy" id="582850"/>
    <lineage>
        <taxon>Bacteria</taxon>
        <taxon>Bacillati</taxon>
        <taxon>Bacillota</taxon>
        <taxon>Bacilli</taxon>
        <taxon>Bacillales</taxon>
        <taxon>Caryophanaceae</taxon>
        <taxon>Sporosarcina</taxon>
    </lineage>
</organism>
<sequence>MNFELVRKPETKTNIKKMEKESPKMERYKKWRTQSVNVIL</sequence>
<reference evidence="1 2" key="1">
    <citation type="submission" date="2019-07" db="EMBL/GenBank/DDBJ databases">
        <title>Whole genome shotgun sequence of Sporosarcina luteola NBRC 105378.</title>
        <authorList>
            <person name="Hosoyama A."/>
            <person name="Uohara A."/>
            <person name="Ohji S."/>
            <person name="Ichikawa N."/>
        </authorList>
    </citation>
    <scope>NUCLEOTIDE SEQUENCE [LARGE SCALE GENOMIC DNA]</scope>
    <source>
        <strain evidence="1 2">NBRC 105378</strain>
    </source>
</reference>
<dbReference type="EMBL" id="BJYL01000027">
    <property type="protein sequence ID" value="GEN83853.1"/>
    <property type="molecule type" value="Genomic_DNA"/>
</dbReference>
<proteinExistence type="predicted"/>
<name>A0A511Z8V5_9BACL</name>
<dbReference type="Proteomes" id="UP000321901">
    <property type="component" value="Unassembled WGS sequence"/>
</dbReference>
<gene>
    <name evidence="1" type="ORF">SLU01_21650</name>
</gene>